<gene>
    <name evidence="3" type="ORF">BHAOGJBA_1366</name>
</gene>
<dbReference type="SUPFAM" id="SSF56349">
    <property type="entry name" value="DNA breaking-rejoining enzymes"/>
    <property type="match status" value="1"/>
</dbReference>
<evidence type="ECO:0000256" key="2">
    <source>
        <dbReference type="SAM" id="MobiDB-lite"/>
    </source>
</evidence>
<proteinExistence type="predicted"/>
<reference evidence="3" key="2">
    <citation type="submission" date="2021-08" db="EMBL/GenBank/DDBJ databases">
        <authorList>
            <person name="Tani A."/>
            <person name="Ola A."/>
            <person name="Ogura Y."/>
            <person name="Katsura K."/>
            <person name="Hayashi T."/>
        </authorList>
    </citation>
    <scope>NUCLEOTIDE SEQUENCE</scope>
    <source>
        <strain evidence="3">DSM 16372</strain>
    </source>
</reference>
<dbReference type="EMBL" id="BPQO01000004">
    <property type="protein sequence ID" value="GJD87860.1"/>
    <property type="molecule type" value="Genomic_DNA"/>
</dbReference>
<feature type="compositionally biased region" description="Low complexity" evidence="2">
    <location>
        <begin position="122"/>
        <end position="133"/>
    </location>
</feature>
<dbReference type="GO" id="GO:0006310">
    <property type="term" value="P:DNA recombination"/>
    <property type="evidence" value="ECO:0007669"/>
    <property type="project" value="UniProtKB-KW"/>
</dbReference>
<dbReference type="GO" id="GO:0015074">
    <property type="term" value="P:DNA integration"/>
    <property type="evidence" value="ECO:0007669"/>
    <property type="project" value="InterPro"/>
</dbReference>
<dbReference type="InterPro" id="IPR011010">
    <property type="entry name" value="DNA_brk_join_enz"/>
</dbReference>
<keyword evidence="1" id="KW-0233">DNA recombination</keyword>
<dbReference type="GO" id="GO:0003677">
    <property type="term" value="F:DNA binding"/>
    <property type="evidence" value="ECO:0007669"/>
    <property type="project" value="InterPro"/>
</dbReference>
<organism evidence="3 4">
    <name type="scientific">Methylobacterium hispanicum</name>
    <dbReference type="NCBI Taxonomy" id="270350"/>
    <lineage>
        <taxon>Bacteria</taxon>
        <taxon>Pseudomonadati</taxon>
        <taxon>Pseudomonadota</taxon>
        <taxon>Alphaproteobacteria</taxon>
        <taxon>Hyphomicrobiales</taxon>
        <taxon>Methylobacteriaceae</taxon>
        <taxon>Methylobacterium</taxon>
    </lineage>
</organism>
<sequence length="588" mass="63931">MTQDLNSVRPVRPEMQRPAVVLPTSPAQIRRPPSAISGPVADRPDPGRGQDQSAHRAVAGSALPRFAPPGWRPGDAPASGWAVRTPPTSGRGPANVDTRPEGGRAHHPHSETGSVDTRPTVSSGHAGHGSNASVDTGPKRSAPLPAYGLNANVDTPRPSDPASSEQAARPFGSEFRSGPVLGVPVHVPEPDDEMADLVEARRRRIAQRRETEGVGTAPTRTPSTVQMYATCGRQLKDRYRREHMLSLRDEPNPVSFANWLLGIRATVKPTTWRVYRQAAISTIQAMDSHEVEQALAMIEAAIDLDFGEARMTHVRRDAEGEGERTAAHKAKSITYEQFTIVVRDLPRASHSSYVRPLAAWIVAGMATGLRPSEWEAATFSYVDDSRARRGRRVYLHVANAKATNGRANGERRTLDLTNLSDEGLEAVERFVEYAADWAHDGAFMKNKNACSRILREVSPILFRSPNGKLLTLYTLRHQFVANMKTVYPAEELAALLGHSATDTQGVWYGKKRSGWAPEHIRDVPAPVESEVALVRKRLEVAQERLRIKGLKEKVHARRAARSAGSAEAAASSSPASDSAVPSPPGGQS</sequence>
<accession>A0AAV4ZHE1</accession>
<name>A0AAV4ZHE1_9HYPH</name>
<dbReference type="InterPro" id="IPR013762">
    <property type="entry name" value="Integrase-like_cat_sf"/>
</dbReference>
<evidence type="ECO:0000256" key="1">
    <source>
        <dbReference type="ARBA" id="ARBA00023172"/>
    </source>
</evidence>
<evidence type="ECO:0000313" key="4">
    <source>
        <dbReference type="Proteomes" id="UP001055247"/>
    </source>
</evidence>
<protein>
    <recommendedName>
        <fullName evidence="5">Tyr recombinase domain-containing protein</fullName>
    </recommendedName>
</protein>
<feature type="compositionally biased region" description="Basic and acidic residues" evidence="2">
    <location>
        <begin position="98"/>
        <end position="110"/>
    </location>
</feature>
<keyword evidence="4" id="KW-1185">Reference proteome</keyword>
<feature type="region of interest" description="Disordered" evidence="2">
    <location>
        <begin position="1"/>
        <end position="189"/>
    </location>
</feature>
<comment type="caution">
    <text evidence="3">The sequence shown here is derived from an EMBL/GenBank/DDBJ whole genome shotgun (WGS) entry which is preliminary data.</text>
</comment>
<dbReference type="Proteomes" id="UP001055247">
    <property type="component" value="Unassembled WGS sequence"/>
</dbReference>
<evidence type="ECO:0008006" key="5">
    <source>
        <dbReference type="Google" id="ProtNLM"/>
    </source>
</evidence>
<dbReference type="Gene3D" id="1.10.443.10">
    <property type="entry name" value="Intergrase catalytic core"/>
    <property type="match status" value="1"/>
</dbReference>
<feature type="compositionally biased region" description="Polar residues" evidence="2">
    <location>
        <begin position="111"/>
        <end position="121"/>
    </location>
</feature>
<reference evidence="3" key="1">
    <citation type="journal article" date="2016" name="Front. Microbiol.">
        <title>Genome Sequence of the Piezophilic, Mesophilic Sulfate-Reducing Bacterium Desulfovibrio indicus J2T.</title>
        <authorList>
            <person name="Cao J."/>
            <person name="Maignien L."/>
            <person name="Shao Z."/>
            <person name="Alain K."/>
            <person name="Jebbar M."/>
        </authorList>
    </citation>
    <scope>NUCLEOTIDE SEQUENCE</scope>
    <source>
        <strain evidence="3">DSM 16372</strain>
    </source>
</reference>
<evidence type="ECO:0000313" key="3">
    <source>
        <dbReference type="EMBL" id="GJD87860.1"/>
    </source>
</evidence>
<feature type="region of interest" description="Disordered" evidence="2">
    <location>
        <begin position="551"/>
        <end position="588"/>
    </location>
</feature>
<dbReference type="AlphaFoldDB" id="A0AAV4ZHE1"/>
<feature type="compositionally biased region" description="Low complexity" evidence="2">
    <location>
        <begin position="561"/>
        <end position="580"/>
    </location>
</feature>